<dbReference type="EMBL" id="CP096659">
    <property type="protein sequence ID" value="UPV75160.1"/>
    <property type="molecule type" value="Genomic_DNA"/>
</dbReference>
<organism evidence="2 3">
    <name type="scientific">Halorussus limi</name>
    <dbReference type="NCBI Taxonomy" id="2938695"/>
    <lineage>
        <taxon>Archaea</taxon>
        <taxon>Methanobacteriati</taxon>
        <taxon>Methanobacteriota</taxon>
        <taxon>Stenosarchaea group</taxon>
        <taxon>Halobacteria</taxon>
        <taxon>Halobacteriales</taxon>
        <taxon>Haladaptataceae</taxon>
        <taxon>Halorussus</taxon>
    </lineage>
</organism>
<dbReference type="PANTHER" id="PTHR12126">
    <property type="entry name" value="NADH-UBIQUINONE OXIDOREDUCTASE 39 KDA SUBUNIT-RELATED"/>
    <property type="match status" value="1"/>
</dbReference>
<dbReference type="PANTHER" id="PTHR12126:SF11">
    <property type="entry name" value="NADH DEHYDROGENASE [UBIQUINONE] 1 ALPHA SUBCOMPLEX SUBUNIT 9, MITOCHONDRIAL"/>
    <property type="match status" value="1"/>
</dbReference>
<keyword evidence="3" id="KW-1185">Reference proteome</keyword>
<dbReference type="FunFam" id="3.40.50.720:FF:000702">
    <property type="entry name" value="NADH dehydrogenase (Ubiquinone)"/>
    <property type="match status" value="1"/>
</dbReference>
<dbReference type="InterPro" id="IPR051207">
    <property type="entry name" value="ComplexI_NDUFA9_subunit"/>
</dbReference>
<dbReference type="GO" id="GO:0044877">
    <property type="term" value="F:protein-containing complex binding"/>
    <property type="evidence" value="ECO:0007669"/>
    <property type="project" value="TreeGrafter"/>
</dbReference>
<feature type="domain" description="NAD(P)-binding" evidence="1">
    <location>
        <begin position="7"/>
        <end position="148"/>
    </location>
</feature>
<dbReference type="Proteomes" id="UP000830729">
    <property type="component" value="Chromosome"/>
</dbReference>
<evidence type="ECO:0000313" key="2">
    <source>
        <dbReference type="EMBL" id="UPV75160.1"/>
    </source>
</evidence>
<dbReference type="SUPFAM" id="SSF51735">
    <property type="entry name" value="NAD(P)-binding Rossmann-fold domains"/>
    <property type="match status" value="1"/>
</dbReference>
<dbReference type="CDD" id="cd05271">
    <property type="entry name" value="NDUFA9_like_SDR_a"/>
    <property type="match status" value="1"/>
</dbReference>
<proteinExistence type="predicted"/>
<dbReference type="KEGG" id="halx:M0R89_03600"/>
<dbReference type="AlphaFoldDB" id="A0A8U0HVR6"/>
<dbReference type="Gene3D" id="3.40.50.720">
    <property type="entry name" value="NAD(P)-binding Rossmann-like Domain"/>
    <property type="match status" value="1"/>
</dbReference>
<dbReference type="InterPro" id="IPR016040">
    <property type="entry name" value="NAD(P)-bd_dom"/>
</dbReference>
<dbReference type="InterPro" id="IPR036291">
    <property type="entry name" value="NAD(P)-bd_dom_sf"/>
</dbReference>
<reference evidence="2 3" key="1">
    <citation type="submission" date="2022-04" db="EMBL/GenBank/DDBJ databases">
        <title>Diverse halophilic archaea isolated from saline environments.</title>
        <authorList>
            <person name="Cui H.-L."/>
        </authorList>
    </citation>
    <scope>NUCLEOTIDE SEQUENCE [LARGE SCALE GENOMIC DNA]</scope>
    <source>
        <strain evidence="2 3">XZYJT49</strain>
    </source>
</reference>
<evidence type="ECO:0000313" key="3">
    <source>
        <dbReference type="Proteomes" id="UP000830729"/>
    </source>
</evidence>
<accession>A0A8U0HVR6</accession>
<dbReference type="RefSeq" id="WP_248651203.1">
    <property type="nucleotide sequence ID" value="NZ_CP096659.1"/>
</dbReference>
<name>A0A8U0HVR6_9EURY</name>
<dbReference type="Pfam" id="PF13460">
    <property type="entry name" value="NAD_binding_10"/>
    <property type="match status" value="1"/>
</dbReference>
<protein>
    <submittedName>
        <fullName evidence="2">Complex I NDUFA9 subunit family protein</fullName>
    </submittedName>
</protein>
<gene>
    <name evidence="2" type="ORF">M0R89_03600</name>
</gene>
<dbReference type="GeneID" id="72184253"/>
<evidence type="ECO:0000259" key="1">
    <source>
        <dbReference type="Pfam" id="PF13460"/>
    </source>
</evidence>
<sequence length="294" mass="31169">MNILVAGGTGFIGTNLVRELDDDHDVTVLARDPDEADLPASVERVRGDVTAYDSIEGAFEGQDAVVNLVALSPLFKPSGGTSHMKVHLGGTQNVVEAAEDHDVRKIVQMSALDADPTAPTEYLRSKGQAEQVVEDAALATTIVRPSVVFGEGGEFVSFTKVLTTPYVTALPGGGRTRFQPIWVGDIAPMLAACVEETHDGETYEIGGPEVLTLADVTRLAYRAEGKSVTVLPLPMSLARIGLTAADSIPFVPFGSDQYRSLKFDNTVSDNDIDAFGVETGDLTTLGAYLGVSNR</sequence>